<gene>
    <name evidence="1" type="ORF">REB14_02975</name>
</gene>
<evidence type="ECO:0000313" key="1">
    <source>
        <dbReference type="EMBL" id="MDR4951146.1"/>
    </source>
</evidence>
<evidence type="ECO:0000313" key="2">
    <source>
        <dbReference type="Proteomes" id="UP001260959"/>
    </source>
</evidence>
<reference evidence="1 2" key="1">
    <citation type="submission" date="2023-08" db="EMBL/GenBank/DDBJ databases">
        <authorList>
            <person name="Maltman C."/>
        </authorList>
    </citation>
    <scope>NUCLEOTIDE SEQUENCE [LARGE SCALE GENOMIC DNA]</scope>
    <source>
        <strain evidence="1 2">ES2</strain>
    </source>
</reference>
<dbReference type="RefSeq" id="WP_309521460.1">
    <property type="nucleotide sequence ID" value="NZ_JAVIXS010000001.1"/>
</dbReference>
<sequence>MKVRKVFGTETTDYLDGFQYTDSVLKFFPTSEGYFNYETGKYVYNYTDHLGNTRLSYAKNGAGLLKKMYIVLPN</sequence>
<comment type="caution">
    <text evidence="1">The sequence shown here is derived from an EMBL/GenBank/DDBJ whole genome shotgun (WGS) entry which is preliminary data.</text>
</comment>
<keyword evidence="2" id="KW-1185">Reference proteome</keyword>
<accession>A0ABU1E025</accession>
<dbReference type="EMBL" id="JAVIXS010000001">
    <property type="protein sequence ID" value="MDR4951146.1"/>
    <property type="molecule type" value="Genomic_DNA"/>
</dbReference>
<dbReference type="Proteomes" id="UP001260959">
    <property type="component" value="Unassembled WGS sequence"/>
</dbReference>
<organism evidence="1 2">
    <name type="scientific">Chryseobacterium metallicongregator</name>
    <dbReference type="NCBI Taxonomy" id="3073042"/>
    <lineage>
        <taxon>Bacteria</taxon>
        <taxon>Pseudomonadati</taxon>
        <taxon>Bacteroidota</taxon>
        <taxon>Flavobacteriia</taxon>
        <taxon>Flavobacteriales</taxon>
        <taxon>Weeksellaceae</taxon>
        <taxon>Chryseobacterium group</taxon>
        <taxon>Chryseobacterium</taxon>
    </lineage>
</organism>
<protein>
    <recommendedName>
        <fullName evidence="3">RHS repeat-associated core domain-containing protein</fullName>
    </recommendedName>
</protein>
<proteinExistence type="predicted"/>
<evidence type="ECO:0008006" key="3">
    <source>
        <dbReference type="Google" id="ProtNLM"/>
    </source>
</evidence>
<dbReference type="Gene3D" id="2.180.10.10">
    <property type="entry name" value="RHS repeat-associated core"/>
    <property type="match status" value="1"/>
</dbReference>
<name>A0ABU1E025_9FLAO</name>